<dbReference type="Proteomes" id="UP001176961">
    <property type="component" value="Unassembled WGS sequence"/>
</dbReference>
<dbReference type="AlphaFoldDB" id="A0AA36DKR5"/>
<organism evidence="1 2">
    <name type="scientific">Cylicocyclus nassatus</name>
    <name type="common">Nematode worm</name>
    <dbReference type="NCBI Taxonomy" id="53992"/>
    <lineage>
        <taxon>Eukaryota</taxon>
        <taxon>Metazoa</taxon>
        <taxon>Ecdysozoa</taxon>
        <taxon>Nematoda</taxon>
        <taxon>Chromadorea</taxon>
        <taxon>Rhabditida</taxon>
        <taxon>Rhabditina</taxon>
        <taxon>Rhabditomorpha</taxon>
        <taxon>Strongyloidea</taxon>
        <taxon>Strongylidae</taxon>
        <taxon>Cylicocyclus</taxon>
    </lineage>
</organism>
<dbReference type="PANTHER" id="PTHR31562">
    <property type="entry name" value="PROTEIN CBG18972"/>
    <property type="match status" value="1"/>
</dbReference>
<evidence type="ECO:0000313" key="1">
    <source>
        <dbReference type="EMBL" id="CAJ0589428.1"/>
    </source>
</evidence>
<dbReference type="Pfam" id="PF03314">
    <property type="entry name" value="DUF273"/>
    <property type="match status" value="1"/>
</dbReference>
<accession>A0AA36DKR5</accession>
<dbReference type="InterPro" id="IPR004988">
    <property type="entry name" value="DUF273"/>
</dbReference>
<proteinExistence type="predicted"/>
<comment type="caution">
    <text evidence="1">The sequence shown here is derived from an EMBL/GenBank/DDBJ whole genome shotgun (WGS) entry which is preliminary data.</text>
</comment>
<reference evidence="1" key="1">
    <citation type="submission" date="2023-07" db="EMBL/GenBank/DDBJ databases">
        <authorList>
            <consortium name="CYATHOMIX"/>
        </authorList>
    </citation>
    <scope>NUCLEOTIDE SEQUENCE</scope>
    <source>
        <strain evidence="1">N/A</strain>
    </source>
</reference>
<name>A0AA36DKR5_CYLNA</name>
<gene>
    <name evidence="1" type="ORF">CYNAS_LOCUS1411</name>
</gene>
<dbReference type="EMBL" id="CATQJL010000001">
    <property type="protein sequence ID" value="CAJ0589428.1"/>
    <property type="molecule type" value="Genomic_DNA"/>
</dbReference>
<evidence type="ECO:0000313" key="2">
    <source>
        <dbReference type="Proteomes" id="UP001176961"/>
    </source>
</evidence>
<protein>
    <submittedName>
        <fullName evidence="1">Uncharacterized protein</fullName>
    </submittedName>
</protein>
<dbReference type="PANTHER" id="PTHR31562:SF9">
    <property type="entry name" value="GLYCOSYLTRANSFERASE FAMILY 8 PROTEIN"/>
    <property type="match status" value="1"/>
</dbReference>
<sequence length="156" mass="18106">MEIMAGSYIAKNTMWARSFLHVLANHYKVHPDVIRRSDNFDLMVHLAELLSRGNNTEVLQCLNMRKVGVFVQCVRILFEFNSEHLKIYPRGEAWARDIWLTTSFWSEQRDFMLHGCKENTKATGTSDYVHIFENAQNAAWHNPIAGPMNFSECRIG</sequence>
<keyword evidence="2" id="KW-1185">Reference proteome</keyword>